<feature type="domain" description="Major facilitator superfamily (MFS) profile" evidence="5">
    <location>
        <begin position="1"/>
        <end position="389"/>
    </location>
</feature>
<feature type="transmembrane region" description="Helical" evidence="4">
    <location>
        <begin position="71"/>
        <end position="89"/>
    </location>
</feature>
<evidence type="ECO:0000313" key="6">
    <source>
        <dbReference type="EMBL" id="GAA3930621.1"/>
    </source>
</evidence>
<dbReference type="PANTHER" id="PTHR23521">
    <property type="entry name" value="TRANSPORTER MFS SUPERFAMILY"/>
    <property type="match status" value="1"/>
</dbReference>
<keyword evidence="3 4" id="KW-0472">Membrane</keyword>
<dbReference type="Gene3D" id="1.20.1250.20">
    <property type="entry name" value="MFS general substrate transporter like domains"/>
    <property type="match status" value="1"/>
</dbReference>
<keyword evidence="1 4" id="KW-0812">Transmembrane</keyword>
<protein>
    <submittedName>
        <fullName evidence="6">MFS transporter</fullName>
    </submittedName>
</protein>
<dbReference type="PROSITE" id="PS50850">
    <property type="entry name" value="MFS"/>
    <property type="match status" value="1"/>
</dbReference>
<dbReference type="EMBL" id="BAABDH010000022">
    <property type="protein sequence ID" value="GAA3930621.1"/>
    <property type="molecule type" value="Genomic_DNA"/>
</dbReference>
<evidence type="ECO:0000313" key="7">
    <source>
        <dbReference type="Proteomes" id="UP001499909"/>
    </source>
</evidence>
<evidence type="ECO:0000256" key="1">
    <source>
        <dbReference type="ARBA" id="ARBA00022692"/>
    </source>
</evidence>
<feature type="transmembrane region" description="Helical" evidence="4">
    <location>
        <begin position="210"/>
        <end position="233"/>
    </location>
</feature>
<dbReference type="Proteomes" id="UP001499909">
    <property type="component" value="Unassembled WGS sequence"/>
</dbReference>
<feature type="transmembrane region" description="Helical" evidence="4">
    <location>
        <begin position="40"/>
        <end position="64"/>
    </location>
</feature>
<reference evidence="7" key="1">
    <citation type="journal article" date="2019" name="Int. J. Syst. Evol. Microbiol.">
        <title>The Global Catalogue of Microorganisms (GCM) 10K type strain sequencing project: providing services to taxonomists for standard genome sequencing and annotation.</title>
        <authorList>
            <consortium name="The Broad Institute Genomics Platform"/>
            <consortium name="The Broad Institute Genome Sequencing Center for Infectious Disease"/>
            <person name="Wu L."/>
            <person name="Ma J."/>
        </authorList>
    </citation>
    <scope>NUCLEOTIDE SEQUENCE [LARGE SCALE GENOMIC DNA]</scope>
    <source>
        <strain evidence="7">JCM 17214</strain>
    </source>
</reference>
<dbReference type="SUPFAM" id="SSF103473">
    <property type="entry name" value="MFS general substrate transporter"/>
    <property type="match status" value="1"/>
</dbReference>
<proteinExistence type="predicted"/>
<keyword evidence="7" id="KW-1185">Reference proteome</keyword>
<dbReference type="InterPro" id="IPR036259">
    <property type="entry name" value="MFS_trans_sf"/>
</dbReference>
<dbReference type="InterPro" id="IPR020846">
    <property type="entry name" value="MFS_dom"/>
</dbReference>
<gene>
    <name evidence="6" type="ORF">GCM10022406_14940</name>
</gene>
<dbReference type="RefSeq" id="WP_345112234.1">
    <property type="nucleotide sequence ID" value="NZ_BAABDH010000022.1"/>
</dbReference>
<dbReference type="InterPro" id="IPR011701">
    <property type="entry name" value="MFS"/>
</dbReference>
<comment type="caution">
    <text evidence="6">The sequence shown here is derived from an EMBL/GenBank/DDBJ whole genome shotgun (WGS) entry which is preliminary data.</text>
</comment>
<evidence type="ECO:0000256" key="4">
    <source>
        <dbReference type="SAM" id="Phobius"/>
    </source>
</evidence>
<evidence type="ECO:0000256" key="3">
    <source>
        <dbReference type="ARBA" id="ARBA00023136"/>
    </source>
</evidence>
<keyword evidence="2 4" id="KW-1133">Transmembrane helix</keyword>
<feature type="transmembrane region" description="Helical" evidence="4">
    <location>
        <begin position="336"/>
        <end position="358"/>
    </location>
</feature>
<feature type="transmembrane region" description="Helical" evidence="4">
    <location>
        <begin position="239"/>
        <end position="261"/>
    </location>
</feature>
<feature type="transmembrane region" description="Helical" evidence="4">
    <location>
        <begin position="160"/>
        <end position="179"/>
    </location>
</feature>
<feature type="transmembrane region" description="Helical" evidence="4">
    <location>
        <begin position="364"/>
        <end position="382"/>
    </location>
</feature>
<dbReference type="PANTHER" id="PTHR23521:SF3">
    <property type="entry name" value="MFS TRANSPORTER"/>
    <property type="match status" value="1"/>
</dbReference>
<sequence length="418" mass="43412">MRLTLPTIVGAQFCCTSLWFAGNAVAPDMAARFHLGPGFVAALTSAVQLGFIAGTLAFALLAVADRFSPSRVFLVSALLAALSNLAVMIEGLETEGLLACRFLTGFFLAGIYPVGMKIASDYYQAGLGRSLGWLVGALVLGTAFPHLLKGLAARLPWQTVTLATSALAALGGLALGLLVPDGPHRRPGPPLSLTACLTGFRRPEFRAAAFGYFGHMWELYTFWAFVPVLLTAYNARHPGAALSVPLLSFGIIGGGSLACVGSGLLSQVVPARAVAAGALALSGLCCLASPLVLGGNSPALLLGFLFFWGLVVVADSPLFSTLVARHAPEAARGTSLTIVNCLGFALTIVSIQLTGWLAPRLGPQLLFLPLAVGPALGLWALWRGRPGRNAAVAARNDWRRPTTAGVVAQHQGATAHSL</sequence>
<name>A0ABP7MY65_9BACT</name>
<dbReference type="Pfam" id="PF07690">
    <property type="entry name" value="MFS_1"/>
    <property type="match status" value="1"/>
</dbReference>
<accession>A0ABP7MY65</accession>
<feature type="transmembrane region" description="Helical" evidence="4">
    <location>
        <begin position="101"/>
        <end position="119"/>
    </location>
</feature>
<feature type="transmembrane region" description="Helical" evidence="4">
    <location>
        <begin position="131"/>
        <end position="148"/>
    </location>
</feature>
<organism evidence="6 7">
    <name type="scientific">Hymenobacter algoricola</name>
    <dbReference type="NCBI Taxonomy" id="486267"/>
    <lineage>
        <taxon>Bacteria</taxon>
        <taxon>Pseudomonadati</taxon>
        <taxon>Bacteroidota</taxon>
        <taxon>Cytophagia</taxon>
        <taxon>Cytophagales</taxon>
        <taxon>Hymenobacteraceae</taxon>
        <taxon>Hymenobacter</taxon>
    </lineage>
</organism>
<evidence type="ECO:0000256" key="2">
    <source>
        <dbReference type="ARBA" id="ARBA00022989"/>
    </source>
</evidence>
<feature type="transmembrane region" description="Helical" evidence="4">
    <location>
        <begin position="273"/>
        <end position="293"/>
    </location>
</feature>
<evidence type="ECO:0000259" key="5">
    <source>
        <dbReference type="PROSITE" id="PS50850"/>
    </source>
</evidence>
<feature type="transmembrane region" description="Helical" evidence="4">
    <location>
        <begin position="299"/>
        <end position="324"/>
    </location>
</feature>